<feature type="compositionally biased region" description="Pro residues" evidence="1">
    <location>
        <begin position="1"/>
        <end position="10"/>
    </location>
</feature>
<evidence type="ECO:0000313" key="3">
    <source>
        <dbReference type="Proteomes" id="UP000567179"/>
    </source>
</evidence>
<evidence type="ECO:0000313" key="2">
    <source>
        <dbReference type="EMBL" id="KAF5323725.1"/>
    </source>
</evidence>
<accession>A0A8H5F4Q0</accession>
<comment type="caution">
    <text evidence="2">The sequence shown here is derived from an EMBL/GenBank/DDBJ whole genome shotgun (WGS) entry which is preliminary data.</text>
</comment>
<reference evidence="2 3" key="1">
    <citation type="journal article" date="2020" name="ISME J.">
        <title>Uncovering the hidden diversity of litter-decomposition mechanisms in mushroom-forming fungi.</title>
        <authorList>
            <person name="Floudas D."/>
            <person name="Bentzer J."/>
            <person name="Ahren D."/>
            <person name="Johansson T."/>
            <person name="Persson P."/>
            <person name="Tunlid A."/>
        </authorList>
    </citation>
    <scope>NUCLEOTIDE SEQUENCE [LARGE SCALE GENOMIC DNA]</scope>
    <source>
        <strain evidence="2 3">CBS 101986</strain>
    </source>
</reference>
<dbReference type="Proteomes" id="UP000567179">
    <property type="component" value="Unassembled WGS sequence"/>
</dbReference>
<organism evidence="2 3">
    <name type="scientific">Psilocybe cf. subviscida</name>
    <dbReference type="NCBI Taxonomy" id="2480587"/>
    <lineage>
        <taxon>Eukaryota</taxon>
        <taxon>Fungi</taxon>
        <taxon>Dikarya</taxon>
        <taxon>Basidiomycota</taxon>
        <taxon>Agaricomycotina</taxon>
        <taxon>Agaricomycetes</taxon>
        <taxon>Agaricomycetidae</taxon>
        <taxon>Agaricales</taxon>
        <taxon>Agaricineae</taxon>
        <taxon>Strophariaceae</taxon>
        <taxon>Psilocybe</taxon>
    </lineage>
</organism>
<evidence type="ECO:0000256" key="1">
    <source>
        <dbReference type="SAM" id="MobiDB-lite"/>
    </source>
</evidence>
<dbReference type="EMBL" id="JAACJJ010000017">
    <property type="protein sequence ID" value="KAF5323725.1"/>
    <property type="molecule type" value="Genomic_DNA"/>
</dbReference>
<feature type="compositionally biased region" description="Polar residues" evidence="1">
    <location>
        <begin position="11"/>
        <end position="20"/>
    </location>
</feature>
<dbReference type="AlphaFoldDB" id="A0A8H5F4Q0"/>
<name>A0A8H5F4Q0_9AGAR</name>
<proteinExistence type="predicted"/>
<keyword evidence="3" id="KW-1185">Reference proteome</keyword>
<feature type="region of interest" description="Disordered" evidence="1">
    <location>
        <begin position="1"/>
        <end position="35"/>
    </location>
</feature>
<sequence>MCHRPIPPQLHSPTMLSRNATAPGRGKSSLTRKTSTKVPGLTLIHASDAVVTTTGPLLAPTLSILFGKYLLFQSHRRHTASGALEEITLPMKPSPDTFSLVLSTSATIADRGVTSPMTAPPRQKPGPATDVLKYSDFSALSRDCPNDATVGAFSAEVSGGSSASVGYRPSSKAQQSRWCVSSCSSEVIAPTYVVSGKATLAAILDTLVVTAATNPGALTAPASATSAASAPIPRSVRATGAALRDISRVTAPELAPLRALPKTPRTLQPSP</sequence>
<protein>
    <submittedName>
        <fullName evidence="2">Uncharacterized protein</fullName>
    </submittedName>
</protein>
<gene>
    <name evidence="2" type="ORF">D9619_012958</name>
</gene>